<dbReference type="Pfam" id="PF01494">
    <property type="entry name" value="FAD_binding_3"/>
    <property type="match status" value="1"/>
</dbReference>
<dbReference type="GO" id="GO:0071949">
    <property type="term" value="F:FAD binding"/>
    <property type="evidence" value="ECO:0007669"/>
    <property type="project" value="InterPro"/>
</dbReference>
<keyword evidence="3" id="KW-1185">Reference proteome</keyword>
<proteinExistence type="predicted"/>
<dbReference type="AlphaFoldDB" id="A0A917E9X0"/>
<dbReference type="InterPro" id="IPR036188">
    <property type="entry name" value="FAD/NAD-bd_sf"/>
</dbReference>
<evidence type="ECO:0000313" key="2">
    <source>
        <dbReference type="EMBL" id="GGE17722.1"/>
    </source>
</evidence>
<reference evidence="2 3" key="1">
    <citation type="journal article" date="2014" name="Int. J. Syst. Evol. Microbiol.">
        <title>Complete genome sequence of Corynebacterium casei LMG S-19264T (=DSM 44701T), isolated from a smear-ripened cheese.</title>
        <authorList>
            <consortium name="US DOE Joint Genome Institute (JGI-PGF)"/>
            <person name="Walter F."/>
            <person name="Albersmeier A."/>
            <person name="Kalinowski J."/>
            <person name="Ruckert C."/>
        </authorList>
    </citation>
    <scope>NUCLEOTIDE SEQUENCE [LARGE SCALE GENOMIC DNA]</scope>
    <source>
        <strain evidence="2 3">CGMCC 1.12925</strain>
    </source>
</reference>
<dbReference type="PANTHER" id="PTHR42685">
    <property type="entry name" value="GERANYLGERANYL DIPHOSPHATE REDUCTASE"/>
    <property type="match status" value="1"/>
</dbReference>
<organism evidence="2 3">
    <name type="scientific">Psychroflexus salis</name>
    <dbReference type="NCBI Taxonomy" id="1526574"/>
    <lineage>
        <taxon>Bacteria</taxon>
        <taxon>Pseudomonadati</taxon>
        <taxon>Bacteroidota</taxon>
        <taxon>Flavobacteriia</taxon>
        <taxon>Flavobacteriales</taxon>
        <taxon>Flavobacteriaceae</taxon>
        <taxon>Psychroflexus</taxon>
    </lineage>
</organism>
<comment type="caution">
    <text evidence="2">The sequence shown here is derived from an EMBL/GenBank/DDBJ whole genome shotgun (WGS) entry which is preliminary data.</text>
</comment>
<protein>
    <submittedName>
        <fullName evidence="2">FAD-dependent oxidoreductase</fullName>
    </submittedName>
</protein>
<gene>
    <name evidence="2" type="ORF">GCM10010831_18710</name>
</gene>
<sequence length="364" mass="41563">MGGGLAGLTAAIHLAQQNNTVLVFERHQYPRHKVCGEYVSNEIIPYLEYLHIDIKALQVPEINELLITSQSGKEIQQNLSLGGFGISRYTFDELLYKKALSLGVKFIFEKVKDVFQTEAFYQVTSQNYTQNAELVLGSFGKRSNLDQHFNRNFIAKPAHWVGIKAHYSHPNFAKHKVELHNFNGGYCGLSLTETNHVNVCYLAKYESFKQYKNIDEFNENVLKKNKHLNRFFDEASLVFEKHLAIAQVSFEAKQAVENNILMLGDAAGLIHPLCGNGMAMAIHSAKIASEAVLDFQKHQSKSLLFETYSQKWQQTFQKRMRYGRFFQKLLMHDQLTNIGIEIGTKVPFLVKKMIQQTHGKPIVC</sequence>
<evidence type="ECO:0000313" key="3">
    <source>
        <dbReference type="Proteomes" id="UP000599688"/>
    </source>
</evidence>
<dbReference type="PANTHER" id="PTHR42685:SF22">
    <property type="entry name" value="CONDITIONED MEDIUM FACTOR RECEPTOR 1"/>
    <property type="match status" value="1"/>
</dbReference>
<dbReference type="EMBL" id="BMGL01000010">
    <property type="protein sequence ID" value="GGE17722.1"/>
    <property type="molecule type" value="Genomic_DNA"/>
</dbReference>
<accession>A0A917E9X0</accession>
<feature type="domain" description="FAD-binding" evidence="1">
    <location>
        <begin position="2"/>
        <end position="318"/>
    </location>
</feature>
<evidence type="ECO:0000259" key="1">
    <source>
        <dbReference type="Pfam" id="PF01494"/>
    </source>
</evidence>
<dbReference type="SUPFAM" id="SSF51905">
    <property type="entry name" value="FAD/NAD(P)-binding domain"/>
    <property type="match status" value="1"/>
</dbReference>
<dbReference type="Gene3D" id="3.50.50.60">
    <property type="entry name" value="FAD/NAD(P)-binding domain"/>
    <property type="match status" value="1"/>
</dbReference>
<dbReference type="InterPro" id="IPR050407">
    <property type="entry name" value="Geranylgeranyl_reductase"/>
</dbReference>
<dbReference type="InterPro" id="IPR002938">
    <property type="entry name" value="FAD-bd"/>
</dbReference>
<dbReference type="Proteomes" id="UP000599688">
    <property type="component" value="Unassembled WGS sequence"/>
</dbReference>
<name>A0A917E9X0_9FLAO</name>